<feature type="domain" description="Integrase catalytic" evidence="2">
    <location>
        <begin position="180"/>
        <end position="342"/>
    </location>
</feature>
<evidence type="ECO:0000313" key="3">
    <source>
        <dbReference type="EMBL" id="SCD20736.1"/>
    </source>
</evidence>
<dbReference type="GO" id="GO:0004803">
    <property type="term" value="F:transposase activity"/>
    <property type="evidence" value="ECO:0007669"/>
    <property type="project" value="TreeGrafter"/>
</dbReference>
<dbReference type="Gene3D" id="3.30.420.10">
    <property type="entry name" value="Ribonuclease H-like superfamily/Ribonuclease H"/>
    <property type="match status" value="1"/>
</dbReference>
<gene>
    <name evidence="3" type="ORF">PSM36_1921</name>
    <name evidence="4" type="ORF">PSM36_2845</name>
    <name evidence="5" type="ORF">PSM36_3399</name>
</gene>
<dbReference type="NCBIfam" id="NF033563">
    <property type="entry name" value="transpos_IS30"/>
    <property type="match status" value="1"/>
</dbReference>
<dbReference type="InterPro" id="IPR001584">
    <property type="entry name" value="Integrase_cat-core"/>
</dbReference>
<dbReference type="KEGG" id="psac:PSM36_3399"/>
<dbReference type="InterPro" id="IPR025246">
    <property type="entry name" value="IS30-like_HTH"/>
</dbReference>
<proteinExistence type="predicted"/>
<evidence type="ECO:0000313" key="4">
    <source>
        <dbReference type="EMBL" id="SCD21640.1"/>
    </source>
</evidence>
<evidence type="ECO:0000313" key="6">
    <source>
        <dbReference type="Proteomes" id="UP000187464"/>
    </source>
</evidence>
<dbReference type="KEGG" id="psac:PSM36_2845"/>
<dbReference type="InterPro" id="IPR036397">
    <property type="entry name" value="RNaseH_sf"/>
</dbReference>
<dbReference type="PANTHER" id="PTHR10948">
    <property type="entry name" value="TRANSPOSASE"/>
    <property type="match status" value="1"/>
</dbReference>
<dbReference type="GO" id="GO:0015074">
    <property type="term" value="P:DNA integration"/>
    <property type="evidence" value="ECO:0007669"/>
    <property type="project" value="InterPro"/>
</dbReference>
<dbReference type="Pfam" id="PF00665">
    <property type="entry name" value="rve"/>
    <property type="match status" value="1"/>
</dbReference>
<dbReference type="PROSITE" id="PS50994">
    <property type="entry name" value="INTEGRASE"/>
    <property type="match status" value="1"/>
</dbReference>
<evidence type="ECO:0000313" key="5">
    <source>
        <dbReference type="EMBL" id="SCD22183.1"/>
    </source>
</evidence>
<reference evidence="5 6" key="2">
    <citation type="submission" date="2016-08" db="EMBL/GenBank/DDBJ databases">
        <authorList>
            <person name="Seilhamer J.J."/>
        </authorList>
    </citation>
    <scope>NUCLEOTIDE SEQUENCE [LARGE SCALE GENOMIC DNA]</scope>
    <source>
        <strain evidence="5">M3/6</strain>
    </source>
</reference>
<accession>A0A1R3T198</accession>
<organism evidence="5 6">
    <name type="scientific">Proteiniphilum saccharofermentans</name>
    <dbReference type="NCBI Taxonomy" id="1642647"/>
    <lineage>
        <taxon>Bacteria</taxon>
        <taxon>Pseudomonadati</taxon>
        <taxon>Bacteroidota</taxon>
        <taxon>Bacteroidia</taxon>
        <taxon>Bacteroidales</taxon>
        <taxon>Dysgonomonadaceae</taxon>
        <taxon>Proteiniphilum</taxon>
    </lineage>
</organism>
<dbReference type="EMBL" id="LT605205">
    <property type="protein sequence ID" value="SCD22183.1"/>
    <property type="molecule type" value="Genomic_DNA"/>
</dbReference>
<dbReference type="InterPro" id="IPR012337">
    <property type="entry name" value="RNaseH-like_sf"/>
</dbReference>
<protein>
    <submittedName>
        <fullName evidence="3">Transposase and inactivated derivatives</fullName>
    </submittedName>
    <submittedName>
        <fullName evidence="5">Transposase for insertion sequence element IS4351</fullName>
    </submittedName>
</protein>
<evidence type="ECO:0000256" key="1">
    <source>
        <dbReference type="ARBA" id="ARBA00023172"/>
    </source>
</evidence>
<dbReference type="PANTHER" id="PTHR10948:SF23">
    <property type="entry name" value="TRANSPOSASE INSI FOR INSERTION SEQUENCE ELEMENT IS30A-RELATED"/>
    <property type="match status" value="1"/>
</dbReference>
<dbReference type="InterPro" id="IPR051917">
    <property type="entry name" value="Transposase-Integrase"/>
</dbReference>
<name>A0A1R3T198_9BACT</name>
<dbReference type="EMBL" id="LT605205">
    <property type="protein sequence ID" value="SCD21640.1"/>
    <property type="molecule type" value="Genomic_DNA"/>
</dbReference>
<dbReference type="Gene3D" id="1.10.10.60">
    <property type="entry name" value="Homeodomain-like"/>
    <property type="match status" value="1"/>
</dbReference>
<keyword evidence="1" id="KW-0233">DNA recombination</keyword>
<dbReference type="STRING" id="1642647.PSM36_1921"/>
<reference evidence="6" key="1">
    <citation type="submission" date="2016-08" db="EMBL/GenBank/DDBJ databases">
        <authorList>
            <person name="Wibberg D."/>
        </authorList>
    </citation>
    <scope>NUCLEOTIDE SEQUENCE [LARGE SCALE GENOMIC DNA]</scope>
</reference>
<dbReference type="Proteomes" id="UP000187464">
    <property type="component" value="Chromosome I"/>
</dbReference>
<dbReference type="Pfam" id="PF13936">
    <property type="entry name" value="HTH_38"/>
    <property type="match status" value="1"/>
</dbReference>
<dbReference type="KEGG" id="psac:PSM36_1921"/>
<evidence type="ECO:0000259" key="2">
    <source>
        <dbReference type="PROSITE" id="PS50994"/>
    </source>
</evidence>
<dbReference type="AlphaFoldDB" id="A0A1R3T198"/>
<dbReference type="EMBL" id="LT605205">
    <property type="protein sequence ID" value="SCD20736.1"/>
    <property type="molecule type" value="Genomic_DNA"/>
</dbReference>
<dbReference type="GO" id="GO:0006310">
    <property type="term" value="P:DNA recombination"/>
    <property type="evidence" value="ECO:0007669"/>
    <property type="project" value="UniProtKB-KW"/>
</dbReference>
<keyword evidence="6" id="KW-1185">Reference proteome</keyword>
<dbReference type="InterPro" id="IPR053392">
    <property type="entry name" value="Transposase_IS30-like"/>
</dbReference>
<sequence>MVKKIPKGTRSLGKVGQNVYNSCIMKKFKQLTVERRYQISALLQRGSTQKQIAGIVGVSESTISRELSRNKAKRGKYSAARAQMLADERKERFKRKRSFSSSMQRFIDKKLREEQWSPEQINGYCKVNGIEMVSVERIYQHIRKDKAQGGDLYTFLRHKLKHRRRPVSDTRVHIKDRVGIEHRPAIVDQKKRFGDLEIDTVIGKDGKGAILTIVERTKAFVLMEKLEKGKNAEAVKETVIRLLMPYKGKIHTITSDNGKEFAEHKAIASALDIDFYFANPYSSWERGLNEYTNKLVRQYIPKGTDFNDVNSEKVKEIQYKLNRRPRKKLNYKTPAQLFFASLENKIAFAS</sequence>
<dbReference type="GO" id="GO:0032196">
    <property type="term" value="P:transposition"/>
    <property type="evidence" value="ECO:0007669"/>
    <property type="project" value="TreeGrafter"/>
</dbReference>
<dbReference type="GO" id="GO:0005829">
    <property type="term" value="C:cytosol"/>
    <property type="evidence" value="ECO:0007669"/>
    <property type="project" value="TreeGrafter"/>
</dbReference>
<dbReference type="SUPFAM" id="SSF53098">
    <property type="entry name" value="Ribonuclease H-like"/>
    <property type="match status" value="1"/>
</dbReference>
<dbReference type="GO" id="GO:0003676">
    <property type="term" value="F:nucleic acid binding"/>
    <property type="evidence" value="ECO:0007669"/>
    <property type="project" value="InterPro"/>
</dbReference>